<evidence type="ECO:0000313" key="2">
    <source>
        <dbReference type="EMBL" id="KAF6239717.1"/>
    </source>
</evidence>
<feature type="region of interest" description="Disordered" evidence="1">
    <location>
        <begin position="1"/>
        <end position="178"/>
    </location>
</feature>
<feature type="compositionally biased region" description="Basic and acidic residues" evidence="1">
    <location>
        <begin position="87"/>
        <end position="108"/>
    </location>
</feature>
<gene>
    <name evidence="2" type="ORF">HO173_002263</name>
</gene>
<feature type="compositionally biased region" description="Acidic residues" evidence="1">
    <location>
        <begin position="12"/>
        <end position="21"/>
    </location>
</feature>
<dbReference type="RefSeq" id="XP_037168992.1">
    <property type="nucleotide sequence ID" value="XM_037304197.1"/>
</dbReference>
<comment type="caution">
    <text evidence="2">The sequence shown here is derived from an EMBL/GenBank/DDBJ whole genome shotgun (WGS) entry which is preliminary data.</text>
</comment>
<keyword evidence="3" id="KW-1185">Reference proteome</keyword>
<accession>A0A8H6G370</accession>
<dbReference type="Proteomes" id="UP000578531">
    <property type="component" value="Unassembled WGS sequence"/>
</dbReference>
<protein>
    <submittedName>
        <fullName evidence="2">Uncharacterized protein</fullName>
    </submittedName>
</protein>
<feature type="compositionally biased region" description="Polar residues" evidence="1">
    <location>
        <begin position="34"/>
        <end position="45"/>
    </location>
</feature>
<dbReference type="OrthoDB" id="5320482at2759"/>
<dbReference type="EMBL" id="JACCJC010000005">
    <property type="protein sequence ID" value="KAF6239717.1"/>
    <property type="molecule type" value="Genomic_DNA"/>
</dbReference>
<dbReference type="AlphaFoldDB" id="A0A8H6G370"/>
<organism evidence="2 3">
    <name type="scientific">Letharia columbiana</name>
    <dbReference type="NCBI Taxonomy" id="112416"/>
    <lineage>
        <taxon>Eukaryota</taxon>
        <taxon>Fungi</taxon>
        <taxon>Dikarya</taxon>
        <taxon>Ascomycota</taxon>
        <taxon>Pezizomycotina</taxon>
        <taxon>Lecanoromycetes</taxon>
        <taxon>OSLEUM clade</taxon>
        <taxon>Lecanoromycetidae</taxon>
        <taxon>Lecanorales</taxon>
        <taxon>Lecanorineae</taxon>
        <taxon>Parmeliaceae</taxon>
        <taxon>Letharia</taxon>
    </lineage>
</organism>
<sequence>MSRCLTSLAFDSDSDSDDDITDAPTLRGLKRPYSDTTPAATNTIENHAENPKNALENAPKPTKASERPVTLSTSAIVPCRNATSEEESSKIQRESRPSIQTKSHDKPDTLVPGNPKRRRCEATVTAEAANKVEQPLNVAEPSTAQSSPPPTPLAVSPNPDGQSSAMHESPLPSTPGMAIDAKKQKNTTLWISIPSSSDAVPLKLRSCMTISSLFDSALTICGLADQQAKVSGLRTRFGWKQNDDLNKFLMLKREFPDSFEIFLEIINKLPCWGEEDGHCVVTVEVVLA</sequence>
<proteinExistence type="predicted"/>
<dbReference type="GeneID" id="59283937"/>
<evidence type="ECO:0000313" key="3">
    <source>
        <dbReference type="Proteomes" id="UP000578531"/>
    </source>
</evidence>
<reference evidence="2 3" key="1">
    <citation type="journal article" date="2020" name="Genomics">
        <title>Complete, high-quality genomes from long-read metagenomic sequencing of two wolf lichen thalli reveals enigmatic genome architecture.</title>
        <authorList>
            <person name="McKenzie S.K."/>
            <person name="Walston R.F."/>
            <person name="Allen J.L."/>
        </authorList>
    </citation>
    <scope>NUCLEOTIDE SEQUENCE [LARGE SCALE GENOMIC DNA]</scope>
    <source>
        <strain evidence="2">WasteWater2</strain>
    </source>
</reference>
<name>A0A8H6G370_9LECA</name>
<evidence type="ECO:0000256" key="1">
    <source>
        <dbReference type="SAM" id="MobiDB-lite"/>
    </source>
</evidence>